<proteinExistence type="predicted"/>
<gene>
    <name evidence="1" type="ORF">CVT25_015640</name>
</gene>
<dbReference type="InParanoid" id="A0A409WHV1"/>
<protein>
    <submittedName>
        <fullName evidence="1">Uncharacterized protein</fullName>
    </submittedName>
</protein>
<keyword evidence="2" id="KW-1185">Reference proteome</keyword>
<evidence type="ECO:0000313" key="2">
    <source>
        <dbReference type="Proteomes" id="UP000283269"/>
    </source>
</evidence>
<dbReference type="OrthoDB" id="2579508at2759"/>
<comment type="caution">
    <text evidence="1">The sequence shown here is derived from an EMBL/GenBank/DDBJ whole genome shotgun (WGS) entry which is preliminary data.</text>
</comment>
<organism evidence="1 2">
    <name type="scientific">Psilocybe cyanescens</name>
    <dbReference type="NCBI Taxonomy" id="93625"/>
    <lineage>
        <taxon>Eukaryota</taxon>
        <taxon>Fungi</taxon>
        <taxon>Dikarya</taxon>
        <taxon>Basidiomycota</taxon>
        <taxon>Agaricomycotina</taxon>
        <taxon>Agaricomycetes</taxon>
        <taxon>Agaricomycetidae</taxon>
        <taxon>Agaricales</taxon>
        <taxon>Agaricineae</taxon>
        <taxon>Strophariaceae</taxon>
        <taxon>Psilocybe</taxon>
    </lineage>
</organism>
<dbReference type="AlphaFoldDB" id="A0A409WHV1"/>
<sequence>MGRTAQDFETHGVQNIRRYLRSFTIPEPPPCSYHDMINLPPVTAKSKSHQNQALQVQPENYRCLENMRPIAQDKEALIHWLDKNMPDSKDVKGKKVTMYQLPDKLSDRFFTHRMCDIYHMESWLTLPLVTLFHVLHYTMPEATNWGLHLGEAHHTLFRYQVWRPEKVTEAQIEPAKVQEEEKEKTAPPCPVVIAYQTPYVLSPSDFQEFVDCRSFPCFIRGAAKNAPYSGKHKLWATLWDTCRVEDAQWFFLTTYTHWVVGHFTSSGRIAFVSQIFHFQNRSPTLLEWLTYWMSSAMKYGDTYNLPKVYEPISEELDFEMGADLPPLPRARSESYWPGRDDEPGTQAILDYIHEEWEEEAALTAGGNTIGLPPRNNLDMTRPDIVKWMASCRQPTHRKLDQDDLDCPIGLDAEWAEHEMFEPGAPRGEWMIST</sequence>
<dbReference type="Proteomes" id="UP000283269">
    <property type="component" value="Unassembled WGS sequence"/>
</dbReference>
<evidence type="ECO:0000313" key="1">
    <source>
        <dbReference type="EMBL" id="PPQ78106.1"/>
    </source>
</evidence>
<dbReference type="EMBL" id="NHYD01003427">
    <property type="protein sequence ID" value="PPQ78106.1"/>
    <property type="molecule type" value="Genomic_DNA"/>
</dbReference>
<accession>A0A409WHV1</accession>
<name>A0A409WHV1_PSICY</name>
<reference evidence="1 2" key="1">
    <citation type="journal article" date="2018" name="Evol. Lett.">
        <title>Horizontal gene cluster transfer increased hallucinogenic mushroom diversity.</title>
        <authorList>
            <person name="Reynolds H.T."/>
            <person name="Vijayakumar V."/>
            <person name="Gluck-Thaler E."/>
            <person name="Korotkin H.B."/>
            <person name="Matheny P.B."/>
            <person name="Slot J.C."/>
        </authorList>
    </citation>
    <scope>NUCLEOTIDE SEQUENCE [LARGE SCALE GENOMIC DNA]</scope>
    <source>
        <strain evidence="1 2">2631</strain>
    </source>
</reference>